<comment type="caution">
    <text evidence="1">The sequence shown here is derived from an EMBL/GenBank/DDBJ whole genome shotgun (WGS) entry which is preliminary data.</text>
</comment>
<evidence type="ECO:0000313" key="2">
    <source>
        <dbReference type="Proteomes" id="UP000095455"/>
    </source>
</evidence>
<protein>
    <submittedName>
        <fullName evidence="1">Uncharacterized protein</fullName>
    </submittedName>
</protein>
<reference evidence="1 2" key="1">
    <citation type="submission" date="2015-09" db="EMBL/GenBank/DDBJ databases">
        <authorList>
            <consortium name="Pathogen Informatics"/>
        </authorList>
    </citation>
    <scope>NUCLEOTIDE SEQUENCE [LARGE SCALE GENOMIC DNA]</scope>
    <source>
        <strain evidence="1 2">2789STDY5608822</strain>
    </source>
</reference>
<proteinExistence type="predicted"/>
<dbReference type="AlphaFoldDB" id="A0A8D9P2R0"/>
<gene>
    <name evidence="1" type="ORF">ERS852380_03556</name>
</gene>
<sequence>MQIVILTLCNLNAWRIDYFEARYDLLPNSKIFFHNNLLNNALQIFTDLF</sequence>
<accession>A0A8D9P2R0</accession>
<dbReference type="EMBL" id="CYYK01000014">
    <property type="protein sequence ID" value="CUO95849.1"/>
    <property type="molecule type" value="Genomic_DNA"/>
</dbReference>
<organism evidence="1 2">
    <name type="scientific">Parabacteroides distasonis</name>
    <dbReference type="NCBI Taxonomy" id="823"/>
    <lineage>
        <taxon>Bacteria</taxon>
        <taxon>Pseudomonadati</taxon>
        <taxon>Bacteroidota</taxon>
        <taxon>Bacteroidia</taxon>
        <taxon>Bacteroidales</taxon>
        <taxon>Tannerellaceae</taxon>
        <taxon>Parabacteroides</taxon>
    </lineage>
</organism>
<dbReference type="Proteomes" id="UP000095455">
    <property type="component" value="Unassembled WGS sequence"/>
</dbReference>
<name>A0A8D9P2R0_PARDI</name>
<evidence type="ECO:0000313" key="1">
    <source>
        <dbReference type="EMBL" id="CUO95849.1"/>
    </source>
</evidence>